<dbReference type="RefSeq" id="WP_148938014.1">
    <property type="nucleotide sequence ID" value="NZ_JBNILU010000018.1"/>
</dbReference>
<organism evidence="1 2">
    <name type="scientific">Rossellomorea vietnamensis</name>
    <dbReference type="NCBI Taxonomy" id="218284"/>
    <lineage>
        <taxon>Bacteria</taxon>
        <taxon>Bacillati</taxon>
        <taxon>Bacillota</taxon>
        <taxon>Bacilli</taxon>
        <taxon>Bacillales</taxon>
        <taxon>Bacillaceae</taxon>
        <taxon>Rossellomorea</taxon>
    </lineage>
</organism>
<accession>A0A5D4P575</accession>
<evidence type="ECO:0000313" key="2">
    <source>
        <dbReference type="Proteomes" id="UP000322267"/>
    </source>
</evidence>
<evidence type="ECO:0000313" key="1">
    <source>
        <dbReference type="EMBL" id="TYS19822.1"/>
    </source>
</evidence>
<reference evidence="1 2" key="1">
    <citation type="submission" date="2019-08" db="EMBL/GenBank/DDBJ databases">
        <title>Bacillus genomes from the desert of Cuatro Cienegas, Coahuila.</title>
        <authorList>
            <person name="Olmedo-Alvarez G."/>
        </authorList>
    </citation>
    <scope>NUCLEOTIDE SEQUENCE [LARGE SCALE GENOMIC DNA]</scope>
    <source>
        <strain evidence="1 2">CH34_1T</strain>
    </source>
</reference>
<name>A0A5D4P575_9BACI</name>
<protein>
    <submittedName>
        <fullName evidence="1">Uncharacterized protein</fullName>
    </submittedName>
</protein>
<dbReference type="Proteomes" id="UP000322267">
    <property type="component" value="Unassembled WGS sequence"/>
</dbReference>
<comment type="caution">
    <text evidence="1">The sequence shown here is derived from an EMBL/GenBank/DDBJ whole genome shotgun (WGS) entry which is preliminary data.</text>
</comment>
<dbReference type="AlphaFoldDB" id="A0A5D4P575"/>
<dbReference type="OrthoDB" id="2621377at2"/>
<gene>
    <name evidence="1" type="ORF">FZC78_01980</name>
</gene>
<sequence length="114" mass="12987">MKFKLVVSDEGIVEKDKGKLARIYFVIDNLAFPEAGWVDSLEILSWWKTSISRLGITSSYELLLFKEGPFKVKATITRSGDVRLLFLEEGLFKEKVQVSTTLSIAQLRVLVFED</sequence>
<dbReference type="EMBL" id="VTEI01000001">
    <property type="protein sequence ID" value="TYS19822.1"/>
    <property type="molecule type" value="Genomic_DNA"/>
</dbReference>
<proteinExistence type="predicted"/>